<reference evidence="2" key="1">
    <citation type="journal article" date="2020" name="Stud. Mycol.">
        <title>101 Dothideomycetes genomes: a test case for predicting lifestyles and emergence of pathogens.</title>
        <authorList>
            <person name="Haridas S."/>
            <person name="Albert R."/>
            <person name="Binder M."/>
            <person name="Bloem J."/>
            <person name="Labutti K."/>
            <person name="Salamov A."/>
            <person name="Andreopoulos B."/>
            <person name="Baker S."/>
            <person name="Barry K."/>
            <person name="Bills G."/>
            <person name="Bluhm B."/>
            <person name="Cannon C."/>
            <person name="Castanera R."/>
            <person name="Culley D."/>
            <person name="Daum C."/>
            <person name="Ezra D."/>
            <person name="Gonzalez J."/>
            <person name="Henrissat B."/>
            <person name="Kuo A."/>
            <person name="Liang C."/>
            <person name="Lipzen A."/>
            <person name="Lutzoni F."/>
            <person name="Magnuson J."/>
            <person name="Mondo S."/>
            <person name="Nolan M."/>
            <person name="Ohm R."/>
            <person name="Pangilinan J."/>
            <person name="Park H.-J."/>
            <person name="Ramirez L."/>
            <person name="Alfaro M."/>
            <person name="Sun H."/>
            <person name="Tritt A."/>
            <person name="Yoshinaga Y."/>
            <person name="Zwiers L.-H."/>
            <person name="Turgeon B."/>
            <person name="Goodwin S."/>
            <person name="Spatafora J."/>
            <person name="Crous P."/>
            <person name="Grigoriev I."/>
        </authorList>
    </citation>
    <scope>NUCLEOTIDE SEQUENCE</scope>
    <source>
        <strain evidence="2">CBS 122368</strain>
    </source>
</reference>
<keyword evidence="3" id="KW-1185">Reference proteome</keyword>
<dbReference type="Proteomes" id="UP000800094">
    <property type="component" value="Unassembled WGS sequence"/>
</dbReference>
<dbReference type="GeneID" id="54580548"/>
<sequence length="208" mass="22671">MTLSQTRAWAAIATLLLPRGMPAIVCPPWQQRCRAMRRRTGRLVMRRLPMPKDEGRMLLSAQAAEDERGRRCGGDAVICHPPVTSHRSLEPGTKRKVFISAQCPTIVAVLADETVGSGLSIRWWGLEMQRALGIAPHRPALSSKDSPFAELPGAPAETGRLDVRIQPPYRSTPTAHGQTQASVISALSVEARGTFFLLAPARIRVPNG</sequence>
<evidence type="ECO:0000313" key="3">
    <source>
        <dbReference type="Proteomes" id="UP000800094"/>
    </source>
</evidence>
<accession>A0A6A6I0L0</accession>
<keyword evidence="1" id="KW-0732">Signal</keyword>
<protein>
    <submittedName>
        <fullName evidence="2">Uncharacterized protein</fullName>
    </submittedName>
</protein>
<organism evidence="2 3">
    <name type="scientific">Trematosphaeria pertusa</name>
    <dbReference type="NCBI Taxonomy" id="390896"/>
    <lineage>
        <taxon>Eukaryota</taxon>
        <taxon>Fungi</taxon>
        <taxon>Dikarya</taxon>
        <taxon>Ascomycota</taxon>
        <taxon>Pezizomycotina</taxon>
        <taxon>Dothideomycetes</taxon>
        <taxon>Pleosporomycetidae</taxon>
        <taxon>Pleosporales</taxon>
        <taxon>Massarineae</taxon>
        <taxon>Trematosphaeriaceae</taxon>
        <taxon>Trematosphaeria</taxon>
    </lineage>
</organism>
<gene>
    <name evidence="2" type="ORF">BU26DRAFT_510300</name>
</gene>
<feature type="chain" id="PRO_5025613927" evidence="1">
    <location>
        <begin position="24"/>
        <end position="208"/>
    </location>
</feature>
<dbReference type="EMBL" id="ML987206">
    <property type="protein sequence ID" value="KAF2243110.1"/>
    <property type="molecule type" value="Genomic_DNA"/>
</dbReference>
<dbReference type="AlphaFoldDB" id="A0A6A6I0L0"/>
<dbReference type="RefSeq" id="XP_033678114.1">
    <property type="nucleotide sequence ID" value="XM_033827218.1"/>
</dbReference>
<feature type="signal peptide" evidence="1">
    <location>
        <begin position="1"/>
        <end position="23"/>
    </location>
</feature>
<name>A0A6A6I0L0_9PLEO</name>
<evidence type="ECO:0000256" key="1">
    <source>
        <dbReference type="SAM" id="SignalP"/>
    </source>
</evidence>
<evidence type="ECO:0000313" key="2">
    <source>
        <dbReference type="EMBL" id="KAF2243110.1"/>
    </source>
</evidence>
<proteinExistence type="predicted"/>